<comment type="caution">
    <text evidence="1">The sequence shown here is derived from an EMBL/GenBank/DDBJ whole genome shotgun (WGS) entry which is preliminary data.</text>
</comment>
<dbReference type="AlphaFoldDB" id="D3AEF1"/>
<gene>
    <name evidence="1" type="ORF">CLOSTHATH_01982</name>
</gene>
<sequence length="39" mass="4560">MMLIFGQRRLPQGRCGLKFEIEPQRAKPEKVAFRKEGVD</sequence>
<dbReference type="EMBL" id="ACIO01000150">
    <property type="protein sequence ID" value="EFC99802.1"/>
    <property type="molecule type" value="Genomic_DNA"/>
</dbReference>
<dbReference type="HOGENOM" id="CLU_3310989_0_0_9"/>
<proteinExistence type="predicted"/>
<evidence type="ECO:0000313" key="1">
    <source>
        <dbReference type="EMBL" id="EFC99802.1"/>
    </source>
</evidence>
<organism evidence="1 2">
    <name type="scientific">Hungatella hathewayi DSM 13479</name>
    <dbReference type="NCBI Taxonomy" id="566550"/>
    <lineage>
        <taxon>Bacteria</taxon>
        <taxon>Bacillati</taxon>
        <taxon>Bacillota</taxon>
        <taxon>Clostridia</taxon>
        <taxon>Lachnospirales</taxon>
        <taxon>Lachnospiraceae</taxon>
        <taxon>Hungatella</taxon>
    </lineage>
</organism>
<protein>
    <submittedName>
        <fullName evidence="1">Uncharacterized protein</fullName>
    </submittedName>
</protein>
<name>D3AEF1_9FIRM</name>
<dbReference type="Proteomes" id="UP000004968">
    <property type="component" value="Unassembled WGS sequence"/>
</dbReference>
<accession>D3AEF1</accession>
<evidence type="ECO:0000313" key="2">
    <source>
        <dbReference type="Proteomes" id="UP000004968"/>
    </source>
</evidence>
<reference evidence="1 2" key="1">
    <citation type="submission" date="2010-01" db="EMBL/GenBank/DDBJ databases">
        <authorList>
            <person name="Weinstock G."/>
            <person name="Sodergren E."/>
            <person name="Clifton S."/>
            <person name="Fulton L."/>
            <person name="Fulton B."/>
            <person name="Courtney L."/>
            <person name="Fronick C."/>
            <person name="Harrison M."/>
            <person name="Strong C."/>
            <person name="Farmer C."/>
            <person name="Delahaunty K."/>
            <person name="Markovic C."/>
            <person name="Hall O."/>
            <person name="Minx P."/>
            <person name="Tomlinson C."/>
            <person name="Mitreva M."/>
            <person name="Nelson J."/>
            <person name="Hou S."/>
            <person name="Wollam A."/>
            <person name="Pepin K.H."/>
            <person name="Johnson M."/>
            <person name="Bhonagiri V."/>
            <person name="Nash W.E."/>
            <person name="Warren W."/>
            <person name="Chinwalla A."/>
            <person name="Mardis E.R."/>
            <person name="Wilson R.K."/>
        </authorList>
    </citation>
    <scope>NUCLEOTIDE SEQUENCE [LARGE SCALE GENOMIC DNA]</scope>
    <source>
        <strain evidence="1 2">DSM 13479</strain>
    </source>
</reference>